<name>A0AC60Q3Z1_IXOPE</name>
<organism evidence="1 2">
    <name type="scientific">Ixodes persulcatus</name>
    <name type="common">Taiga tick</name>
    <dbReference type="NCBI Taxonomy" id="34615"/>
    <lineage>
        <taxon>Eukaryota</taxon>
        <taxon>Metazoa</taxon>
        <taxon>Ecdysozoa</taxon>
        <taxon>Arthropoda</taxon>
        <taxon>Chelicerata</taxon>
        <taxon>Arachnida</taxon>
        <taxon>Acari</taxon>
        <taxon>Parasitiformes</taxon>
        <taxon>Ixodida</taxon>
        <taxon>Ixodoidea</taxon>
        <taxon>Ixodidae</taxon>
        <taxon>Ixodinae</taxon>
        <taxon>Ixodes</taxon>
    </lineage>
</organism>
<keyword evidence="2" id="KW-1185">Reference proteome</keyword>
<feature type="non-terminal residue" evidence="1">
    <location>
        <position position="122"/>
    </location>
</feature>
<sequence>NIIQDSIVKRVNEAKTFSVLGDEIMNIGGLEQMSICVRYVQNDKDREEFFGYAQVHDLSGRALAKEIIKFLSGVGIDMRHLRGQGYDRAVAVSGRLNGVQAVLLEEYQSALFLHCSSHCLKL</sequence>
<dbReference type="Proteomes" id="UP000805193">
    <property type="component" value="Unassembled WGS sequence"/>
</dbReference>
<reference evidence="1 2" key="1">
    <citation type="journal article" date="2020" name="Cell">
        <title>Large-Scale Comparative Analyses of Tick Genomes Elucidate Their Genetic Diversity and Vector Capacities.</title>
        <authorList>
            <consortium name="Tick Genome and Microbiome Consortium (TIGMIC)"/>
            <person name="Jia N."/>
            <person name="Wang J."/>
            <person name="Shi W."/>
            <person name="Du L."/>
            <person name="Sun Y."/>
            <person name="Zhan W."/>
            <person name="Jiang J.F."/>
            <person name="Wang Q."/>
            <person name="Zhang B."/>
            <person name="Ji P."/>
            <person name="Bell-Sakyi L."/>
            <person name="Cui X.M."/>
            <person name="Yuan T.T."/>
            <person name="Jiang B.G."/>
            <person name="Yang W.F."/>
            <person name="Lam T.T."/>
            <person name="Chang Q.C."/>
            <person name="Ding S.J."/>
            <person name="Wang X.J."/>
            <person name="Zhu J.G."/>
            <person name="Ruan X.D."/>
            <person name="Zhao L."/>
            <person name="Wei J.T."/>
            <person name="Ye R.Z."/>
            <person name="Que T.C."/>
            <person name="Du C.H."/>
            <person name="Zhou Y.H."/>
            <person name="Cheng J.X."/>
            <person name="Dai P.F."/>
            <person name="Guo W.B."/>
            <person name="Han X.H."/>
            <person name="Huang E.J."/>
            <person name="Li L.F."/>
            <person name="Wei W."/>
            <person name="Gao Y.C."/>
            <person name="Liu J.Z."/>
            <person name="Shao H.Z."/>
            <person name="Wang X."/>
            <person name="Wang C.C."/>
            <person name="Yang T.C."/>
            <person name="Huo Q.B."/>
            <person name="Li W."/>
            <person name="Chen H.Y."/>
            <person name="Chen S.E."/>
            <person name="Zhou L.G."/>
            <person name="Ni X.B."/>
            <person name="Tian J.H."/>
            <person name="Sheng Y."/>
            <person name="Liu T."/>
            <person name="Pan Y.S."/>
            <person name="Xia L.Y."/>
            <person name="Li J."/>
            <person name="Zhao F."/>
            <person name="Cao W.C."/>
        </authorList>
    </citation>
    <scope>NUCLEOTIDE SEQUENCE [LARGE SCALE GENOMIC DNA]</scope>
    <source>
        <strain evidence="1">Iper-2018</strain>
    </source>
</reference>
<evidence type="ECO:0000313" key="2">
    <source>
        <dbReference type="Proteomes" id="UP000805193"/>
    </source>
</evidence>
<comment type="caution">
    <text evidence="1">The sequence shown here is derived from an EMBL/GenBank/DDBJ whole genome shotgun (WGS) entry which is preliminary data.</text>
</comment>
<dbReference type="EMBL" id="JABSTQ010009522">
    <property type="protein sequence ID" value="KAG0428454.1"/>
    <property type="molecule type" value="Genomic_DNA"/>
</dbReference>
<proteinExistence type="predicted"/>
<feature type="non-terminal residue" evidence="1">
    <location>
        <position position="1"/>
    </location>
</feature>
<evidence type="ECO:0000313" key="1">
    <source>
        <dbReference type="EMBL" id="KAG0428454.1"/>
    </source>
</evidence>
<accession>A0AC60Q3Z1</accession>
<protein>
    <submittedName>
        <fullName evidence="1">Uncharacterized protein</fullName>
    </submittedName>
</protein>
<gene>
    <name evidence="1" type="ORF">HPB47_024565</name>
</gene>